<evidence type="ECO:0000313" key="2">
    <source>
        <dbReference type="EMBL" id="PZD73377.1"/>
    </source>
</evidence>
<reference evidence="2 3" key="1">
    <citation type="journal article" date="2018" name="Sci. Rep.">
        <title>A novel species of the marine cyanobacterium Acaryochloris with a unique pigment content and lifestyle.</title>
        <authorList>
            <person name="Partensky F."/>
            <person name="Six C."/>
            <person name="Ratin M."/>
            <person name="Garczarek L."/>
            <person name="Vaulot D."/>
            <person name="Probert I."/>
            <person name="Calteau A."/>
            <person name="Gourvil P."/>
            <person name="Marie D."/>
            <person name="Grebert T."/>
            <person name="Bouchier C."/>
            <person name="Le Panse S."/>
            <person name="Gachenot M."/>
            <person name="Rodriguez F."/>
            <person name="Garrido J.L."/>
        </authorList>
    </citation>
    <scope>NUCLEOTIDE SEQUENCE [LARGE SCALE GENOMIC DNA]</scope>
    <source>
        <strain evidence="2 3">RCC1774</strain>
    </source>
</reference>
<gene>
    <name evidence="2" type="ORF">C1752_02192</name>
</gene>
<dbReference type="Proteomes" id="UP000248857">
    <property type="component" value="Unassembled WGS sequence"/>
</dbReference>
<dbReference type="AlphaFoldDB" id="A0A2W1JYX3"/>
<name>A0A2W1JYX3_9CYAN</name>
<sequence>MTKLFAVIVNTVPEYYSYKEEHPEHEPEQESGSGSSMRMERCYAAAHLCHQMEQDSGS</sequence>
<protein>
    <submittedName>
        <fullName evidence="2">Uncharacterized protein</fullName>
    </submittedName>
</protein>
<evidence type="ECO:0000313" key="3">
    <source>
        <dbReference type="Proteomes" id="UP000248857"/>
    </source>
</evidence>
<organism evidence="2 3">
    <name type="scientific">Acaryochloris thomasi RCC1774</name>
    <dbReference type="NCBI Taxonomy" id="1764569"/>
    <lineage>
        <taxon>Bacteria</taxon>
        <taxon>Bacillati</taxon>
        <taxon>Cyanobacteriota</taxon>
        <taxon>Cyanophyceae</taxon>
        <taxon>Acaryochloridales</taxon>
        <taxon>Acaryochloridaceae</taxon>
        <taxon>Acaryochloris</taxon>
        <taxon>Acaryochloris thomasi</taxon>
    </lineage>
</organism>
<dbReference type="EMBL" id="PQWO01000006">
    <property type="protein sequence ID" value="PZD73377.1"/>
    <property type="molecule type" value="Genomic_DNA"/>
</dbReference>
<feature type="compositionally biased region" description="Basic and acidic residues" evidence="1">
    <location>
        <begin position="17"/>
        <end position="28"/>
    </location>
</feature>
<comment type="caution">
    <text evidence="2">The sequence shown here is derived from an EMBL/GenBank/DDBJ whole genome shotgun (WGS) entry which is preliminary data.</text>
</comment>
<evidence type="ECO:0000256" key="1">
    <source>
        <dbReference type="SAM" id="MobiDB-lite"/>
    </source>
</evidence>
<accession>A0A2W1JYX3</accession>
<dbReference type="RefSeq" id="WP_199464379.1">
    <property type="nucleotide sequence ID" value="NZ_CAWNWM010000006.1"/>
</dbReference>
<keyword evidence="3" id="KW-1185">Reference proteome</keyword>
<proteinExistence type="predicted"/>
<feature type="region of interest" description="Disordered" evidence="1">
    <location>
        <begin position="17"/>
        <end position="37"/>
    </location>
</feature>